<dbReference type="Gene3D" id="2.40.128.30">
    <property type="entry name" value="Avidin-like"/>
    <property type="match status" value="1"/>
</dbReference>
<dbReference type="EMBL" id="LLYA01000181">
    <property type="protein sequence ID" value="KRR20092.1"/>
    <property type="molecule type" value="Genomic_DNA"/>
</dbReference>
<organism evidence="4 5">
    <name type="scientific">Bradyrhizobium retamae</name>
    <dbReference type="NCBI Taxonomy" id="1300035"/>
    <lineage>
        <taxon>Bacteria</taxon>
        <taxon>Pseudomonadati</taxon>
        <taxon>Pseudomonadota</taxon>
        <taxon>Alphaproteobacteria</taxon>
        <taxon>Hyphomicrobiales</taxon>
        <taxon>Nitrobacteraceae</taxon>
        <taxon>Bradyrhizobium</taxon>
    </lineage>
</organism>
<dbReference type="InterPro" id="IPR036896">
    <property type="entry name" value="Avidin-like_sf"/>
</dbReference>
<gene>
    <name evidence="4" type="ORF">CQ13_09295</name>
</gene>
<name>A0A0R3MJH8_9BRAD</name>
<evidence type="ECO:0008006" key="6">
    <source>
        <dbReference type="Google" id="ProtNLM"/>
    </source>
</evidence>
<evidence type="ECO:0000256" key="2">
    <source>
        <dbReference type="ARBA" id="ARBA00022525"/>
    </source>
</evidence>
<dbReference type="RefSeq" id="WP_057846518.1">
    <property type="nucleotide sequence ID" value="NZ_LLYA01000181.1"/>
</dbReference>
<protein>
    <recommendedName>
        <fullName evidence="6">Avidin</fullName>
    </recommendedName>
</protein>
<keyword evidence="2" id="KW-0964">Secreted</keyword>
<dbReference type="GO" id="GO:0005576">
    <property type="term" value="C:extracellular region"/>
    <property type="evidence" value="ECO:0007669"/>
    <property type="project" value="UniProtKB-SubCell"/>
</dbReference>
<evidence type="ECO:0000256" key="3">
    <source>
        <dbReference type="ARBA" id="ARBA00022729"/>
    </source>
</evidence>
<keyword evidence="5" id="KW-1185">Reference proteome</keyword>
<accession>A0A0R3MJH8</accession>
<dbReference type="AlphaFoldDB" id="A0A0R3MJH8"/>
<proteinExistence type="predicted"/>
<dbReference type="GO" id="GO:0009374">
    <property type="term" value="F:biotin binding"/>
    <property type="evidence" value="ECO:0007669"/>
    <property type="project" value="InterPro"/>
</dbReference>
<dbReference type="Pfam" id="PF01382">
    <property type="entry name" value="Avidin"/>
    <property type="match status" value="1"/>
</dbReference>
<comment type="caution">
    <text evidence="4">The sequence shown here is derived from an EMBL/GenBank/DDBJ whole genome shotgun (WGS) entry which is preliminary data.</text>
</comment>
<dbReference type="Proteomes" id="UP000052023">
    <property type="component" value="Unassembled WGS sequence"/>
</dbReference>
<keyword evidence="3" id="KW-0732">Signal</keyword>
<reference evidence="4 5" key="1">
    <citation type="submission" date="2014-03" db="EMBL/GenBank/DDBJ databases">
        <title>Bradyrhizobium valentinum sp. nov., isolated from effective nodules of Lupinus mariae-josephae, a lupine endemic of basic-lime soils in Eastern Spain.</title>
        <authorList>
            <person name="Duran D."/>
            <person name="Rey L."/>
            <person name="Navarro A."/>
            <person name="Busquets A."/>
            <person name="Imperial J."/>
            <person name="Ruiz-Argueso T."/>
        </authorList>
    </citation>
    <scope>NUCLEOTIDE SEQUENCE [LARGE SCALE GENOMIC DNA]</scope>
    <source>
        <strain evidence="4 5">Ro19</strain>
    </source>
</reference>
<sequence length="122" mass="13426">MTWKGKWRNQYGSIVDITDDANRRISGTFKTALRDSGFYGQEIPVGGIHQGDCISFVAGGETAAGDAAVSYTGLLRDGKMETMWFVVVDSAIRAPTEGAPGKKEKLNWWRSISTNADTFERM</sequence>
<evidence type="ECO:0000313" key="5">
    <source>
        <dbReference type="Proteomes" id="UP000052023"/>
    </source>
</evidence>
<dbReference type="OrthoDB" id="8230768at2"/>
<evidence type="ECO:0000256" key="1">
    <source>
        <dbReference type="ARBA" id="ARBA00004613"/>
    </source>
</evidence>
<evidence type="ECO:0000313" key="4">
    <source>
        <dbReference type="EMBL" id="KRR20092.1"/>
    </source>
</evidence>
<dbReference type="InterPro" id="IPR005468">
    <property type="entry name" value="Avidin/str"/>
</dbReference>
<dbReference type="PROSITE" id="PS51326">
    <property type="entry name" value="AVIDIN_2"/>
    <property type="match status" value="1"/>
</dbReference>
<comment type="subcellular location">
    <subcellularLocation>
        <location evidence="1">Secreted</location>
    </subcellularLocation>
</comment>
<dbReference type="SUPFAM" id="SSF50876">
    <property type="entry name" value="Avidin/streptavidin"/>
    <property type="match status" value="1"/>
</dbReference>